<gene>
    <name evidence="8" type="primary">ndx1</name>
    <name evidence="7" type="synonym">mutT_3</name>
    <name evidence="8" type="ORF">BDKNPLJD_00281</name>
    <name evidence="7" type="ORF">LHEJCM1062_14420</name>
</gene>
<keyword evidence="4 8" id="KW-0378">Hydrolase</keyword>
<dbReference type="PROSITE" id="PS00893">
    <property type="entry name" value="NUDIX_BOX"/>
    <property type="match status" value="1"/>
</dbReference>
<dbReference type="InterPro" id="IPR003565">
    <property type="entry name" value="Tetra_PHTase"/>
</dbReference>
<dbReference type="GO" id="GO:0004081">
    <property type="term" value="F:bis(5'-nucleosyl)-tetraphosphatase (asymmetrical) activity"/>
    <property type="evidence" value="ECO:0007669"/>
    <property type="project" value="TreeGrafter"/>
</dbReference>
<dbReference type="InterPro" id="IPR015797">
    <property type="entry name" value="NUDIX_hydrolase-like_dom_sf"/>
</dbReference>
<sequence>MRLKLEHSAGAVIYRRREDGQLEFLIVQSVINDNWGFPKGHLENDEDANIAAQRELAEETGLKPEFDFNFVQKTRYALAAGKEKTVTYFLAKYVAGQEVVTQEEEIKGDKWVTLAEAKEYLTVHDKMKVLEAAEDYIKKNN</sequence>
<evidence type="ECO:0000313" key="8">
    <source>
        <dbReference type="EMBL" id="SPB22229.1"/>
    </source>
</evidence>
<proteinExistence type="inferred from homology"/>
<dbReference type="InterPro" id="IPR051325">
    <property type="entry name" value="Nudix_hydrolase_domain"/>
</dbReference>
<comment type="similarity">
    <text evidence="1">Belongs to the Nudix hydrolase family.</text>
</comment>
<evidence type="ECO:0000256" key="4">
    <source>
        <dbReference type="ARBA" id="ARBA00022801"/>
    </source>
</evidence>
<evidence type="ECO:0000256" key="1">
    <source>
        <dbReference type="ARBA" id="ARBA00005582"/>
    </source>
</evidence>
<dbReference type="PANTHER" id="PTHR21340">
    <property type="entry name" value="DIADENOSINE 5,5-P1,P4-TETRAPHOSPHATE PYROPHOSPHOHYDROLASE MUTT"/>
    <property type="match status" value="1"/>
</dbReference>
<evidence type="ECO:0000256" key="3">
    <source>
        <dbReference type="ARBA" id="ARBA00022741"/>
    </source>
</evidence>
<dbReference type="Gene3D" id="3.90.79.10">
    <property type="entry name" value="Nucleoside Triphosphate Pyrophosphohydrolase"/>
    <property type="match status" value="1"/>
</dbReference>
<evidence type="ECO:0000256" key="5">
    <source>
        <dbReference type="ARBA" id="ARBA00032644"/>
    </source>
</evidence>
<dbReference type="InterPro" id="IPR020084">
    <property type="entry name" value="NUDIX_hydrolase_CS"/>
</dbReference>
<dbReference type="SUPFAM" id="SSF55811">
    <property type="entry name" value="Nudix"/>
    <property type="match status" value="1"/>
</dbReference>
<dbReference type="Proteomes" id="UP000630086">
    <property type="component" value="Unassembled WGS sequence"/>
</dbReference>
<dbReference type="InterPro" id="IPR000086">
    <property type="entry name" value="NUDIX_hydrolase_dom"/>
</dbReference>
<dbReference type="GO" id="GO:0006754">
    <property type="term" value="P:ATP biosynthetic process"/>
    <property type="evidence" value="ECO:0007669"/>
    <property type="project" value="TreeGrafter"/>
</dbReference>
<evidence type="ECO:0000259" key="6">
    <source>
        <dbReference type="PROSITE" id="PS51462"/>
    </source>
</evidence>
<dbReference type="EMBL" id="OGTV01000010">
    <property type="protein sequence ID" value="SPB22229.1"/>
    <property type="molecule type" value="Genomic_DNA"/>
</dbReference>
<keyword evidence="3" id="KW-0547">Nucleotide-binding</keyword>
<evidence type="ECO:0000256" key="2">
    <source>
        <dbReference type="ARBA" id="ARBA00018911"/>
    </source>
</evidence>
<dbReference type="Pfam" id="PF00293">
    <property type="entry name" value="NUDIX"/>
    <property type="match status" value="1"/>
</dbReference>
<name>A0A2X0RJR8_LACHE</name>
<dbReference type="GO" id="GO:0006167">
    <property type="term" value="P:AMP biosynthetic process"/>
    <property type="evidence" value="ECO:0007669"/>
    <property type="project" value="TreeGrafter"/>
</dbReference>
<dbReference type="PROSITE" id="PS51462">
    <property type="entry name" value="NUDIX"/>
    <property type="match status" value="1"/>
</dbReference>
<reference evidence="7" key="2">
    <citation type="submission" date="2020-07" db="EMBL/GenBank/DDBJ databases">
        <title>Draft genome sequence of Lactobacillus helveticus strain JCM 1062.</title>
        <authorList>
            <person name="Endo A."/>
            <person name="Maeno S."/>
            <person name="Kido Y."/>
        </authorList>
    </citation>
    <scope>NUCLEOTIDE SEQUENCE</scope>
    <source>
        <strain evidence="7">JCM 1062</strain>
    </source>
</reference>
<protein>
    <recommendedName>
        <fullName evidence="2">Bis(5'-nucleosyl)-tetraphosphatase [asymmetrical]</fullName>
    </recommendedName>
    <alternativeName>
        <fullName evidence="5">Diadenosine 5',5'''-P1,P4-tetraphosphate asymmetrical hydrolase</fullName>
    </alternativeName>
</protein>
<feature type="domain" description="Nudix hydrolase" evidence="6">
    <location>
        <begin position="4"/>
        <end position="135"/>
    </location>
</feature>
<reference evidence="8" key="1">
    <citation type="submission" date="2018-01" db="EMBL/GenBank/DDBJ databases">
        <authorList>
            <person name="Gaut B.S."/>
            <person name="Morton B.R."/>
            <person name="Clegg M.T."/>
            <person name="Duvall M.R."/>
        </authorList>
    </citation>
    <scope>NUCLEOTIDE SEQUENCE</scope>
    <source>
        <strain evidence="8">Lactobacillus helveticus</strain>
    </source>
</reference>
<dbReference type="AlphaFoldDB" id="A0A2X0RJR8"/>
<evidence type="ECO:0000313" key="7">
    <source>
        <dbReference type="EMBL" id="GFP13570.1"/>
    </source>
</evidence>
<dbReference type="GO" id="GO:0000166">
    <property type="term" value="F:nucleotide binding"/>
    <property type="evidence" value="ECO:0007669"/>
    <property type="project" value="UniProtKB-KW"/>
</dbReference>
<accession>A0A2X0RJR8</accession>
<dbReference type="CDD" id="cd03428">
    <property type="entry name" value="NUDIX_Ap4A_Nudt2"/>
    <property type="match status" value="1"/>
</dbReference>
<dbReference type="EMBL" id="BLYV01000325">
    <property type="protein sequence ID" value="GFP13570.1"/>
    <property type="molecule type" value="Genomic_DNA"/>
</dbReference>
<organism evidence="8">
    <name type="scientific">Lactobacillus helveticus</name>
    <name type="common">Lactobacillus suntoryeus</name>
    <dbReference type="NCBI Taxonomy" id="1587"/>
    <lineage>
        <taxon>Bacteria</taxon>
        <taxon>Bacillati</taxon>
        <taxon>Bacillota</taxon>
        <taxon>Bacilli</taxon>
        <taxon>Lactobacillales</taxon>
        <taxon>Lactobacillaceae</taxon>
        <taxon>Lactobacillus</taxon>
    </lineage>
</organism>
<dbReference type="PANTHER" id="PTHR21340:SF0">
    <property type="entry name" value="BIS(5'-NUCLEOSYL)-TETRAPHOSPHATASE [ASYMMETRICAL]"/>
    <property type="match status" value="1"/>
</dbReference>